<dbReference type="InterPro" id="IPR029069">
    <property type="entry name" value="HotDog_dom_sf"/>
</dbReference>
<dbReference type="GeneID" id="39600457"/>
<sequence length="250" mass="27302">MSSDDLPPSAIPPSATISQPFNPPASTLDAFRAHPWSNSLLSNPDYFPIRTWSRTAKPSGEDAFFANTLGTDSTIPHVLTLRRKDIPSVPRDPPQIRLDAQGRPITPSAPARPPDMISLLMLSNPGISGHPSTAHGGAVATILDEVVSLCVALHVPAYAENEAEARGALYTMQLDVRYKRPVYVPGLAVVKAWCVARDGRKYWMRGQLVQEEEGEEGKNGRSGAGQLEWVKRKTVRTEALGFWLQTKGKL</sequence>
<proteinExistence type="predicted"/>
<evidence type="ECO:0000313" key="3">
    <source>
        <dbReference type="EMBL" id="RWQ93132.1"/>
    </source>
</evidence>
<dbReference type="EMBL" id="RCNU01000010">
    <property type="protein sequence ID" value="RWQ93132.1"/>
    <property type="molecule type" value="Genomic_DNA"/>
</dbReference>
<dbReference type="PANTHER" id="PTHR47260">
    <property type="entry name" value="UPF0644 PROTEIN PB2B4.06"/>
    <property type="match status" value="1"/>
</dbReference>
<name>A0A443HMU3_BYSSP</name>
<dbReference type="Pfam" id="PF03061">
    <property type="entry name" value="4HBT"/>
    <property type="match status" value="1"/>
</dbReference>
<reference evidence="3 4" key="1">
    <citation type="journal article" date="2018" name="Front. Microbiol.">
        <title>Genomic and genetic insights into a cosmopolitan fungus, Paecilomyces variotii (Eurotiales).</title>
        <authorList>
            <person name="Urquhart A.S."/>
            <person name="Mondo S.J."/>
            <person name="Makela M.R."/>
            <person name="Hane J.K."/>
            <person name="Wiebenga A."/>
            <person name="He G."/>
            <person name="Mihaltcheva S."/>
            <person name="Pangilinan J."/>
            <person name="Lipzen A."/>
            <person name="Barry K."/>
            <person name="de Vries R.P."/>
            <person name="Grigoriev I.V."/>
            <person name="Idnurm A."/>
        </authorList>
    </citation>
    <scope>NUCLEOTIDE SEQUENCE [LARGE SCALE GENOMIC DNA]</scope>
    <source>
        <strain evidence="3 4">CBS 101075</strain>
    </source>
</reference>
<dbReference type="PANTHER" id="PTHR47260:SF3">
    <property type="entry name" value="THIOESTERASE FAMILY PROTEIN (AFU_ORTHOLOGUE AFUA_7G03960)"/>
    <property type="match status" value="1"/>
</dbReference>
<feature type="region of interest" description="Disordered" evidence="1">
    <location>
        <begin position="1"/>
        <end position="26"/>
    </location>
</feature>
<feature type="domain" description="Thioesterase" evidence="2">
    <location>
        <begin position="133"/>
        <end position="213"/>
    </location>
</feature>
<accession>A0A443HMU3</accession>
<evidence type="ECO:0000313" key="4">
    <source>
        <dbReference type="Proteomes" id="UP000283841"/>
    </source>
</evidence>
<comment type="caution">
    <text evidence="3">The sequence shown here is derived from an EMBL/GenBank/DDBJ whole genome shotgun (WGS) entry which is preliminary data.</text>
</comment>
<dbReference type="Proteomes" id="UP000283841">
    <property type="component" value="Unassembled WGS sequence"/>
</dbReference>
<evidence type="ECO:0000259" key="2">
    <source>
        <dbReference type="Pfam" id="PF03061"/>
    </source>
</evidence>
<dbReference type="InterPro" id="IPR052061">
    <property type="entry name" value="PTE-AB_protein"/>
</dbReference>
<gene>
    <name evidence="3" type="ORF">C8Q69DRAFT_475208</name>
</gene>
<protein>
    <submittedName>
        <fullName evidence="3">Thioesterase family protein</fullName>
    </submittedName>
</protein>
<dbReference type="SUPFAM" id="SSF54637">
    <property type="entry name" value="Thioesterase/thiol ester dehydrase-isomerase"/>
    <property type="match status" value="1"/>
</dbReference>
<keyword evidence="4" id="KW-1185">Reference proteome</keyword>
<dbReference type="STRING" id="264951.A0A443HMU3"/>
<dbReference type="VEuPathDB" id="FungiDB:C8Q69DRAFT_475208"/>
<organism evidence="3 4">
    <name type="scientific">Byssochlamys spectabilis</name>
    <name type="common">Paecilomyces variotii</name>
    <dbReference type="NCBI Taxonomy" id="264951"/>
    <lineage>
        <taxon>Eukaryota</taxon>
        <taxon>Fungi</taxon>
        <taxon>Dikarya</taxon>
        <taxon>Ascomycota</taxon>
        <taxon>Pezizomycotina</taxon>
        <taxon>Eurotiomycetes</taxon>
        <taxon>Eurotiomycetidae</taxon>
        <taxon>Eurotiales</taxon>
        <taxon>Thermoascaceae</taxon>
        <taxon>Paecilomyces</taxon>
    </lineage>
</organism>
<feature type="region of interest" description="Disordered" evidence="1">
    <location>
        <begin position="85"/>
        <end position="110"/>
    </location>
</feature>
<dbReference type="InterPro" id="IPR006683">
    <property type="entry name" value="Thioestr_dom"/>
</dbReference>
<dbReference type="CDD" id="cd03443">
    <property type="entry name" value="PaaI_thioesterase"/>
    <property type="match status" value="1"/>
</dbReference>
<dbReference type="RefSeq" id="XP_028482777.1">
    <property type="nucleotide sequence ID" value="XM_028631180.1"/>
</dbReference>
<dbReference type="AlphaFoldDB" id="A0A443HMU3"/>
<evidence type="ECO:0000256" key="1">
    <source>
        <dbReference type="SAM" id="MobiDB-lite"/>
    </source>
</evidence>
<dbReference type="Gene3D" id="3.10.129.10">
    <property type="entry name" value="Hotdog Thioesterase"/>
    <property type="match status" value="1"/>
</dbReference>